<feature type="compositionally biased region" description="Low complexity" evidence="1">
    <location>
        <begin position="1055"/>
        <end position="1070"/>
    </location>
</feature>
<dbReference type="PANTHER" id="PTHR45532">
    <property type="entry name" value="WD REPEAT-CONTAINING PROTEIN 97"/>
    <property type="match status" value="1"/>
</dbReference>
<feature type="region of interest" description="Disordered" evidence="1">
    <location>
        <begin position="626"/>
        <end position="648"/>
    </location>
</feature>
<name>A0ABR2L150_9EUKA</name>
<feature type="compositionally biased region" description="Basic and acidic residues" evidence="1">
    <location>
        <begin position="814"/>
        <end position="852"/>
    </location>
</feature>
<feature type="compositionally biased region" description="Acidic residues" evidence="1">
    <location>
        <begin position="1361"/>
        <end position="1382"/>
    </location>
</feature>
<protein>
    <submittedName>
        <fullName evidence="2">Uncharacterized protein</fullName>
    </submittedName>
</protein>
<feature type="compositionally biased region" description="Polar residues" evidence="1">
    <location>
        <begin position="1350"/>
        <end position="1359"/>
    </location>
</feature>
<feature type="compositionally biased region" description="Polar residues" evidence="1">
    <location>
        <begin position="1439"/>
        <end position="1453"/>
    </location>
</feature>
<feature type="compositionally biased region" description="Basic and acidic residues" evidence="1">
    <location>
        <begin position="1112"/>
        <end position="1133"/>
    </location>
</feature>
<sequence length="1971" mass="220146">MESLDIVKFGIFDDFSHVFGTGIITNVISLNHREMIISTTKEIIKIEKSVIKMRHPIKFSTCAIVPGTDFLIGITTKKGDLIIYQIGDLPQKQQSYNSRSIELPPPLLENYPTNQSGIFHMIYSPKSQSIITIGAGIKVFSLKYKLSRISVIKPTVSISPRSSFASDYATTILVPPAFDSDTELLLLPTDEGICAYNLDGHLIMQCSKYPASVSTVYATHPSKPPKLADVPNDKSTNIIRMSKKLLTYDSNKGMALWGKRGQLIDQFETIGSSVLAIMFVDSENALCLNSSHALFFLNIKTGKTFFCLNLEKNPSRLFLTFVNNEPFLCACFASYMRVLKIVIPWRVWNLNINKTLNMRRCNKFRSAARVLVSAENSFIKFYSPRDGGKMTVATPAEACRPVSFLYDRGIVENFIFNEKELKFSVSVSRITNKTAEIKENSKEEEEDSSDKTPSRDILFIILENGTILGFDTNVANCEEVMKMKCKAAFMSICRIRATNKKKRASKNEENQENEEDSYQWCYAVASPKSDLFILDYFSMKEVRHFTVSDDTLIKMFFHFESECIIMVFARKTILFDIEKGIIIDTVLVGGNQTTTMFSNYLIIGYETGHIRHISIENKRFVLSDSSNKKKKKKEENNEEEEEEVKEKVENTHHHVVADKSNNALQKPHSGPITGFSFSLKIWISSGLDGNVIVWDYNFEKVYKICLPLPLRSCLIMNGKRDILVATETEVMLIKNNYLAEFFEEDPIDVEFEDIDNFDKIKDALCHDSIESFDPDAYEDKNVSDGSYEEEEEIENKNDKQKVNISNTPKNIAKKLIDSKPAKTENEEVHHETAPKNNKPADDSPENVQKKLEMMQAMNGIGPTSSGPPKVSTPTPKASSTSTSNSTSSPAKSSTENEKPKETEKPKVVETKKKKPPKDGKALNDFISNNMEQEKAQSKRKKVKKNNNQEAEQPKDDTPKKSESEVADMIGNLFDRNKPKDKTNQNTKKKSGDGIDFNELAKKFNKDEDPLVVNLDKADLSKKGKTKNKDEDNQDENDDDEDDENTQKSKPKETTSTKPKSSSNSTPKASTNAAPKTSAKDNSSTPKTSTKPKNTEKEKESTKPAANTKSSSKPKEKEKTKDKDNDNKAKEKKPQKGSTSQKPQKEPSKTTSQPQQATSNETKNNNSPKKAKNPSPPKSSTKPASNTNSNTKPTTNSNANSIPSSTTNPSSNITSKPTNNNNNNNTKPVSSSNSNPSSNNQPTSSIINIPSTNTNANLTPKSSSNDKPSAVTSNNNNNNNNNDDDGDDGSSKNVYDNDDDRKEKPNRISIGTQGENFGDDEEGEKAEDKKQDDAEEPVNIEIKMNGPRPDVSTNDGTGNTEEAPENEDENNDNAADQIDEQQEEVAHQQQEEQPISEAQNEGDTKASNDSTEKVSIENSDKLHNSDNEASSIAEADSDNPKSGSDTDTIRQQRAPTPPPIRPKLETPKPDRGGTGRQKPERKRPRTPPPKREKTTSEFRMPPPNVIIDQEAVLVLYGRGRLEFKPLVDRIQRDMLMVTNYGNGFYRQNKHITLSYIQNFSDNLQQKPPDDSEKKLSKSQPQVVPPITPPHASSARGSSRPFETPFMVPNGNYDRNDRDIFNGSVNSISPAFKNRQKGGFSNSMRPNSSREVGLNENGLSAFSVTVENGNDSKSPRQPLLPRISDMHNTFSPAAYVYNYKNNTETIFNSLDTSSSVTTPRSRLKDGDNESSEEEIAENNNLEGEVTNDDSKSFKRSPRRIQSARATGRPLIDTNSHDFKVNMPFPLSPVVMASPRRSIINKQRPLIQDNRKSSEEEIPIPVDQLESAVMTKMPRLHFVSSTPQQPQFQHQQQFIQSPSNISPNFGASPNNQNYPRRPNSVRTFDRSPLMFNQPIGIAMVKPGKAMKRNAAFYASVAVTTSISNARKSSPSYHTGNRPKKPMKLSNRNNLNNGQIDDMNALARSSSNDIEITVK</sequence>
<feature type="compositionally biased region" description="Basic and acidic residues" evidence="1">
    <location>
        <begin position="1092"/>
        <end position="1101"/>
    </location>
</feature>
<gene>
    <name evidence="2" type="ORF">M9Y10_015033</name>
</gene>
<feature type="compositionally biased region" description="Basic and acidic residues" evidence="1">
    <location>
        <begin position="1461"/>
        <end position="1472"/>
    </location>
</feature>
<feature type="compositionally biased region" description="Low complexity" evidence="1">
    <location>
        <begin position="867"/>
        <end position="893"/>
    </location>
</feature>
<accession>A0ABR2L150</accession>
<feature type="compositionally biased region" description="Low complexity" evidence="1">
    <location>
        <begin position="1177"/>
        <end position="1256"/>
    </location>
</feature>
<feature type="region of interest" description="Disordered" evidence="1">
    <location>
        <begin position="1922"/>
        <end position="1951"/>
    </location>
</feature>
<feature type="region of interest" description="Disordered" evidence="1">
    <location>
        <begin position="1708"/>
        <end position="1762"/>
    </location>
</feature>
<feature type="compositionally biased region" description="Polar residues" evidence="1">
    <location>
        <begin position="1637"/>
        <end position="1648"/>
    </location>
</feature>
<feature type="region of interest" description="Disordered" evidence="1">
    <location>
        <begin position="791"/>
        <end position="1500"/>
    </location>
</feature>
<proteinExistence type="predicted"/>
<feature type="region of interest" description="Disordered" evidence="1">
    <location>
        <begin position="1629"/>
        <end position="1653"/>
    </location>
</feature>
<comment type="caution">
    <text evidence="2">The sequence shown here is derived from an EMBL/GenBank/DDBJ whole genome shotgun (WGS) entry which is preliminary data.</text>
</comment>
<feature type="compositionally biased region" description="Basic and acidic residues" evidence="1">
    <location>
        <begin position="894"/>
        <end position="921"/>
    </location>
</feature>
<feature type="compositionally biased region" description="Acidic residues" evidence="1">
    <location>
        <begin position="1031"/>
        <end position="1043"/>
    </location>
</feature>
<dbReference type="PANTHER" id="PTHR45532:SF1">
    <property type="entry name" value="WD REPEAT-CONTAINING PROTEIN 97"/>
    <property type="match status" value="1"/>
</dbReference>
<feature type="compositionally biased region" description="Basic and acidic residues" evidence="1">
    <location>
        <begin position="1044"/>
        <end position="1054"/>
    </location>
</feature>
<feature type="compositionally biased region" description="Polar residues" evidence="1">
    <location>
        <begin position="1708"/>
        <end position="1718"/>
    </location>
</feature>
<dbReference type="SUPFAM" id="SSF50969">
    <property type="entry name" value="YVTN repeat-like/Quinoprotein amine dehydrogenase"/>
    <property type="match status" value="1"/>
</dbReference>
<feature type="compositionally biased region" description="Low complexity" evidence="1">
    <location>
        <begin position="1081"/>
        <end position="1091"/>
    </location>
</feature>
<feature type="compositionally biased region" description="Basic and acidic residues" evidence="1">
    <location>
        <begin position="1015"/>
        <end position="1030"/>
    </location>
</feature>
<dbReference type="InterPro" id="IPR011044">
    <property type="entry name" value="Quino_amine_DH_bsu"/>
</dbReference>
<feature type="compositionally biased region" description="Basic and acidic residues" evidence="1">
    <location>
        <begin position="1401"/>
        <end position="1425"/>
    </location>
</feature>
<dbReference type="EMBL" id="JAPFFF010000002">
    <property type="protein sequence ID" value="KAK8897099.1"/>
    <property type="molecule type" value="Genomic_DNA"/>
</dbReference>
<feature type="compositionally biased region" description="Polar residues" evidence="1">
    <location>
        <begin position="1148"/>
        <end position="1160"/>
    </location>
</feature>
<feature type="region of interest" description="Disordered" evidence="1">
    <location>
        <begin position="1560"/>
        <end position="1612"/>
    </location>
</feature>
<feature type="compositionally biased region" description="Basic and acidic residues" evidence="1">
    <location>
        <begin position="998"/>
        <end position="1008"/>
    </location>
</feature>
<reference evidence="2 3" key="1">
    <citation type="submission" date="2024-04" db="EMBL/GenBank/DDBJ databases">
        <title>Tritrichomonas musculus Genome.</title>
        <authorList>
            <person name="Alves-Ferreira E."/>
            <person name="Grigg M."/>
            <person name="Lorenzi H."/>
            <person name="Galac M."/>
        </authorList>
    </citation>
    <scope>NUCLEOTIDE SEQUENCE [LARGE SCALE GENOMIC DNA]</scope>
    <source>
        <strain evidence="2 3">EAF2021</strain>
    </source>
</reference>
<evidence type="ECO:0000313" key="2">
    <source>
        <dbReference type="EMBL" id="KAK8897099.1"/>
    </source>
</evidence>
<organism evidence="2 3">
    <name type="scientific">Tritrichomonas musculus</name>
    <dbReference type="NCBI Taxonomy" id="1915356"/>
    <lineage>
        <taxon>Eukaryota</taxon>
        <taxon>Metamonada</taxon>
        <taxon>Parabasalia</taxon>
        <taxon>Tritrichomonadida</taxon>
        <taxon>Tritrichomonadidae</taxon>
        <taxon>Tritrichomonas</taxon>
    </lineage>
</organism>
<dbReference type="Proteomes" id="UP001470230">
    <property type="component" value="Unassembled WGS sequence"/>
</dbReference>
<evidence type="ECO:0000256" key="1">
    <source>
        <dbReference type="SAM" id="MobiDB-lite"/>
    </source>
</evidence>
<feature type="compositionally biased region" description="Basic and acidic residues" evidence="1">
    <location>
        <begin position="951"/>
        <end position="963"/>
    </location>
</feature>
<dbReference type="SUPFAM" id="SSF50978">
    <property type="entry name" value="WD40 repeat-like"/>
    <property type="match status" value="1"/>
</dbReference>
<feature type="compositionally biased region" description="Polar residues" evidence="1">
    <location>
        <begin position="1942"/>
        <end position="1951"/>
    </location>
</feature>
<feature type="compositionally biased region" description="Polar residues" evidence="1">
    <location>
        <begin position="1257"/>
        <end position="1272"/>
    </location>
</feature>
<evidence type="ECO:0000313" key="3">
    <source>
        <dbReference type="Proteomes" id="UP001470230"/>
    </source>
</evidence>
<dbReference type="InterPro" id="IPR036322">
    <property type="entry name" value="WD40_repeat_dom_sf"/>
</dbReference>
<keyword evidence="3" id="KW-1185">Reference proteome</keyword>
<feature type="compositionally biased region" description="Polar residues" evidence="1">
    <location>
        <begin position="1922"/>
        <end position="1931"/>
    </location>
</feature>